<dbReference type="Proteomes" id="UP000530660">
    <property type="component" value="Unassembled WGS sequence"/>
</dbReference>
<dbReference type="EMBL" id="VWRR01000015">
    <property type="protein sequence ID" value="KAF6001201.1"/>
    <property type="molecule type" value="Genomic_DNA"/>
</dbReference>
<organism evidence="2 3">
    <name type="scientific">Cyanidiococcus yangmingshanensis</name>
    <dbReference type="NCBI Taxonomy" id="2690220"/>
    <lineage>
        <taxon>Eukaryota</taxon>
        <taxon>Rhodophyta</taxon>
        <taxon>Bangiophyceae</taxon>
        <taxon>Cyanidiales</taxon>
        <taxon>Cyanidiaceae</taxon>
        <taxon>Cyanidiococcus</taxon>
    </lineage>
</organism>
<gene>
    <name evidence="2" type="ORF">F1559_000885</name>
</gene>
<dbReference type="AlphaFoldDB" id="A0A7J7IFV0"/>
<proteinExistence type="predicted"/>
<feature type="region of interest" description="Disordered" evidence="1">
    <location>
        <begin position="1"/>
        <end position="33"/>
    </location>
</feature>
<feature type="region of interest" description="Disordered" evidence="1">
    <location>
        <begin position="592"/>
        <end position="612"/>
    </location>
</feature>
<reference evidence="2 3" key="1">
    <citation type="journal article" date="2020" name="J. Phycol.">
        <title>Comparative genome analysis reveals Cyanidiococcus gen. nov., a new extremophilic red algal genus sister to Cyanidioschyzon (Cyanidioschyzonaceae, Rhodophyta).</title>
        <authorList>
            <person name="Liu S.-L."/>
            <person name="Chiang Y.-R."/>
            <person name="Yoon H.S."/>
            <person name="Fu H.-Y."/>
        </authorList>
    </citation>
    <scope>NUCLEOTIDE SEQUENCE [LARGE SCALE GENOMIC DNA]</scope>
    <source>
        <strain evidence="2 3">THAL066</strain>
    </source>
</reference>
<keyword evidence="3" id="KW-1185">Reference proteome</keyword>
<sequence>MRCGDVPRPEPIEERSIGRGRRTRTFQPDDDDDCVAEHRVRMESSAASPPRSLAVTEAYRWLVKPQATTTPPAVDQETCRTRYALRGRRSASVETCTHQTVPASDDQEARSDWLAIDSNERHPLHKYMIQLGRAWRRMLKPWSQQLTAALQRPRSLVFVLNGDRATVDELLKMQQTYTWVFLDPIPGQRLRSVWERIRSVDVVALDLLAIQSTPSTTQLIRDLLYYVANLDLTQTADDVSVTLSVVKPMRFLLYGALEPTAVEVRVDQPQTADDSGNASGLSRHNIDELVQSILDDLLTVRERPYLTSESLCLPSTATMLRPWLTERGLFLPGPLLLDANMLMVLDRELATGSMSLVQLVQVLRFAYSWVQARLMEQPNQQTLLDACTRLYQEWLDKFQPAFLLCLQTCQILGVPITGLALQARLFRRPLSADTALCRRIGAAMARASAAKLGELCRAWGDSLLEQWLSHPESMPVMETREPFLTTSKSSASSNDLHGTFLQPADMARSRNLANALATSKRRRQQLQAALVEAHQRPGSLQTLRDRALERFLAHLGATKPPPRSLMTLLGFPGSALAEAPVPVVALTQSTWKEHMDERSDSEEASENTSLSI</sequence>
<dbReference type="OrthoDB" id="10626817at2759"/>
<accession>A0A7J7IFV0</accession>
<evidence type="ECO:0000256" key="1">
    <source>
        <dbReference type="SAM" id="MobiDB-lite"/>
    </source>
</evidence>
<comment type="caution">
    <text evidence="2">The sequence shown here is derived from an EMBL/GenBank/DDBJ whole genome shotgun (WGS) entry which is preliminary data.</text>
</comment>
<name>A0A7J7IFV0_9RHOD</name>
<feature type="compositionally biased region" description="Basic and acidic residues" evidence="1">
    <location>
        <begin position="1"/>
        <end position="17"/>
    </location>
</feature>
<evidence type="ECO:0000313" key="3">
    <source>
        <dbReference type="Proteomes" id="UP000530660"/>
    </source>
</evidence>
<protein>
    <submittedName>
        <fullName evidence="2">Uncharacterized protein</fullName>
    </submittedName>
</protein>
<evidence type="ECO:0000313" key="2">
    <source>
        <dbReference type="EMBL" id="KAF6001201.1"/>
    </source>
</evidence>